<dbReference type="Pfam" id="PF13362">
    <property type="entry name" value="Toprim_3"/>
    <property type="match status" value="1"/>
</dbReference>
<gene>
    <name evidence="3" type="ordered locus">mlr9705</name>
</gene>
<dbReference type="KEGG" id="mlo:mlr9705"/>
<keyword evidence="3" id="KW-0614">Plasmid</keyword>
<dbReference type="Pfam" id="PF23639">
    <property type="entry name" value="DUF7146"/>
    <property type="match status" value="1"/>
</dbReference>
<dbReference type="eggNOG" id="COG4643">
    <property type="taxonomic scope" value="Bacteria"/>
</dbReference>
<dbReference type="HOGENOM" id="CLU_803799_0_0_5"/>
<feature type="domain" description="Toprim" evidence="1">
    <location>
        <begin position="192"/>
        <end position="281"/>
    </location>
</feature>
<evidence type="ECO:0000313" key="3">
    <source>
        <dbReference type="EMBL" id="BAB54885.1"/>
    </source>
</evidence>
<dbReference type="InterPro" id="IPR006171">
    <property type="entry name" value="TOPRIM_dom"/>
</dbReference>
<dbReference type="Gene3D" id="3.40.1360.10">
    <property type="match status" value="1"/>
</dbReference>
<dbReference type="InterPro" id="IPR034154">
    <property type="entry name" value="TOPRIM_DnaG/twinkle"/>
</dbReference>
<evidence type="ECO:0000259" key="2">
    <source>
        <dbReference type="Pfam" id="PF23639"/>
    </source>
</evidence>
<dbReference type="AlphaFoldDB" id="Q98NX0"/>
<dbReference type="Proteomes" id="UP000000552">
    <property type="component" value="Plasmid pMLb"/>
</dbReference>
<protein>
    <submittedName>
        <fullName evidence="3">Mlr9705 protein</fullName>
    </submittedName>
</protein>
<evidence type="ECO:0000259" key="1">
    <source>
        <dbReference type="Pfam" id="PF13362"/>
    </source>
</evidence>
<sequence length="305" mass="32866">MFVRLKGSDSGKGAAGKWTDAATGEHGDLLDVIRESLGLVDFKDVCNEARSFLSMPLTTNEPKDQWEQAVPAAGGSPEAARRLVSMSQPVSGTLVEAYLRGRAITALHETGDLRFHPRCYYRPESGPTETWPAMIAAVTDLKGKLTGAHRTWLDPGGFSEAHLGRAPIDTPRRAMGELLGHAVRFGCCRDVMAAGEGIETMLSQRSVLPTMPALAALSAAHLSAILFPDTLRRLYIARDNDPAGDAAVATLIERTNAAGIEAMVLTPRLGDFNEDLRLLGPDALRAILRVQIAPQDVARFMTLRA</sequence>
<dbReference type="CDD" id="cd01029">
    <property type="entry name" value="TOPRIM_primases"/>
    <property type="match status" value="1"/>
</dbReference>
<accession>Q98NX0</accession>
<organism evidence="3 4">
    <name type="scientific">Mesorhizobium japonicum (strain LMG 29417 / CECT 9101 / MAFF 303099)</name>
    <name type="common">Mesorhizobium loti (strain MAFF 303099)</name>
    <dbReference type="NCBI Taxonomy" id="266835"/>
    <lineage>
        <taxon>Bacteria</taxon>
        <taxon>Pseudomonadati</taxon>
        <taxon>Pseudomonadota</taxon>
        <taxon>Alphaproteobacteria</taxon>
        <taxon>Hyphomicrobiales</taxon>
        <taxon>Phyllobacteriaceae</taxon>
        <taxon>Mesorhizobium</taxon>
    </lineage>
</organism>
<name>Q98NX0_RHILO</name>
<evidence type="ECO:0000313" key="4">
    <source>
        <dbReference type="Proteomes" id="UP000000552"/>
    </source>
</evidence>
<proteinExistence type="predicted"/>
<dbReference type="EMBL" id="AP003017">
    <property type="protein sequence ID" value="BAB54885.1"/>
    <property type="molecule type" value="Genomic_DNA"/>
</dbReference>
<dbReference type="InterPro" id="IPR055570">
    <property type="entry name" value="DUF7146"/>
</dbReference>
<geneLocation type="plasmid" evidence="3 4">
    <name>pMLb</name>
</geneLocation>
<reference evidence="3 4" key="1">
    <citation type="journal article" date="2000" name="DNA Res.">
        <title>Complete genome structure of the nitrogen-fixing symbiotic bacterium Mesorhizobium loti.</title>
        <authorList>
            <person name="Kaneko T."/>
            <person name="Nakamura Y."/>
            <person name="Sato S."/>
            <person name="Asamizu E."/>
            <person name="Kato T."/>
            <person name="Sasamoto S."/>
            <person name="Watanabe A."/>
            <person name="Idesawa K."/>
            <person name="Ishikawa A."/>
            <person name="Kawashima K."/>
            <person name="Kimura T."/>
            <person name="Kishida Y."/>
            <person name="Kiyokawa C."/>
            <person name="Kohara M."/>
            <person name="Matsumoto M."/>
            <person name="Matsuno A."/>
            <person name="Mochizuki Y."/>
            <person name="Nakayama S."/>
            <person name="Nakazaki N."/>
            <person name="Shimpo S."/>
            <person name="Sugimoto M."/>
            <person name="Takeuchi C."/>
            <person name="Yamada M."/>
            <person name="Tabata S."/>
        </authorList>
    </citation>
    <scope>NUCLEOTIDE SEQUENCE [LARGE SCALE GENOMIC DNA]</scope>
    <source>
        <strain evidence="4">LMG 29417 / CECT 9101 / MAFF 303099</strain>
        <plasmid evidence="3 4">pMLb</plasmid>
    </source>
</reference>
<feature type="domain" description="DUF7146" evidence="2">
    <location>
        <begin position="76"/>
        <end position="185"/>
    </location>
</feature>